<evidence type="ECO:0000313" key="4">
    <source>
        <dbReference type="EMBL" id="AMD89722.1"/>
    </source>
</evidence>
<gene>
    <name evidence="4" type="ORF">AXF13_06125</name>
</gene>
<dbReference type="STRING" id="44742.AXF13_06125"/>
<dbReference type="AlphaFoldDB" id="A0A0X8JJ15"/>
<dbReference type="InterPro" id="IPR029069">
    <property type="entry name" value="HotDog_dom_sf"/>
</dbReference>
<dbReference type="Gene3D" id="3.10.129.10">
    <property type="entry name" value="Hotdog Thioesterase"/>
    <property type="match status" value="1"/>
</dbReference>
<evidence type="ECO:0000313" key="5">
    <source>
        <dbReference type="Proteomes" id="UP000069241"/>
    </source>
</evidence>
<dbReference type="PANTHER" id="PTHR31793:SF27">
    <property type="entry name" value="NOVEL THIOESTERASE SUPERFAMILY DOMAIN AND SAPOSIN A-TYPE DOMAIN CONTAINING PROTEIN (0610012H03RIK)"/>
    <property type="match status" value="1"/>
</dbReference>
<dbReference type="PANTHER" id="PTHR31793">
    <property type="entry name" value="4-HYDROXYBENZOYL-COA THIOESTERASE FAMILY MEMBER"/>
    <property type="match status" value="1"/>
</dbReference>
<dbReference type="GO" id="GO:0006633">
    <property type="term" value="P:fatty acid biosynthetic process"/>
    <property type="evidence" value="ECO:0007669"/>
    <property type="project" value="InterPro"/>
</dbReference>
<dbReference type="EMBL" id="CP014229">
    <property type="protein sequence ID" value="AMD89722.1"/>
    <property type="molecule type" value="Genomic_DNA"/>
</dbReference>
<evidence type="ECO:0000256" key="2">
    <source>
        <dbReference type="ARBA" id="ARBA00022801"/>
    </source>
</evidence>
<dbReference type="SUPFAM" id="SSF54637">
    <property type="entry name" value="Thioesterase/thiol ester dehydrase-isomerase"/>
    <property type="match status" value="1"/>
</dbReference>
<proteinExistence type="inferred from homology"/>
<evidence type="ECO:0000256" key="1">
    <source>
        <dbReference type="ARBA" id="ARBA00005953"/>
    </source>
</evidence>
<dbReference type="CDD" id="cd00586">
    <property type="entry name" value="4HBT"/>
    <property type="match status" value="1"/>
</dbReference>
<feature type="domain" description="Acyl-ACP thioesterase N-terminal hotdog" evidence="3">
    <location>
        <begin position="3"/>
        <end position="130"/>
    </location>
</feature>
<keyword evidence="2" id="KW-0378">Hydrolase</keyword>
<evidence type="ECO:0000259" key="3">
    <source>
        <dbReference type="Pfam" id="PF01643"/>
    </source>
</evidence>
<dbReference type="KEGG" id="dfi:AXF13_06125"/>
<name>A0A0X8JJ15_9BACT</name>
<keyword evidence="5" id="KW-1185">Reference proteome</keyword>
<dbReference type="RefSeq" id="WP_062252054.1">
    <property type="nucleotide sequence ID" value="NZ_CP014229.1"/>
</dbReference>
<comment type="similarity">
    <text evidence="1">Belongs to the 4-hydroxybenzoyl-CoA thioesterase family.</text>
</comment>
<dbReference type="GO" id="GO:0047617">
    <property type="term" value="F:fatty acyl-CoA hydrolase activity"/>
    <property type="evidence" value="ECO:0007669"/>
    <property type="project" value="TreeGrafter"/>
</dbReference>
<dbReference type="InterPro" id="IPR002864">
    <property type="entry name" value="Acyl-ACP_thioesterase_NHD"/>
</dbReference>
<organism evidence="4 5">
    <name type="scientific">Desulfovibrio fairfieldensis</name>
    <dbReference type="NCBI Taxonomy" id="44742"/>
    <lineage>
        <taxon>Bacteria</taxon>
        <taxon>Pseudomonadati</taxon>
        <taxon>Thermodesulfobacteriota</taxon>
        <taxon>Desulfovibrionia</taxon>
        <taxon>Desulfovibrionales</taxon>
        <taxon>Desulfovibrionaceae</taxon>
        <taxon>Desulfovibrio</taxon>
    </lineage>
</organism>
<dbReference type="InterPro" id="IPR050563">
    <property type="entry name" value="4-hydroxybenzoyl-CoA_TE"/>
</dbReference>
<reference evidence="5" key="1">
    <citation type="submission" date="2016-02" db="EMBL/GenBank/DDBJ databases">
        <authorList>
            <person name="Holder M.E."/>
            <person name="Ajami N.J."/>
            <person name="Petrosino J.F."/>
        </authorList>
    </citation>
    <scope>NUCLEOTIDE SEQUENCE [LARGE SCALE GENOMIC DNA]</scope>
    <source>
        <strain evidence="5">CCUG 45958</strain>
    </source>
</reference>
<dbReference type="Proteomes" id="UP000069241">
    <property type="component" value="Chromosome"/>
</dbReference>
<sequence>MRIFTQEIIVEAQDIDIQKRVSNLCYVQWMQDLAIQHSTSVGWSMERYEAVGQSWVVRQHTISYKRPAFLGEVITAATWVSAFAPRQSLRRYLFWRGADKTLLAEAETNWVYIDLKSGRPIRLPDELRAAFETVEDNSEVLRLLRK</sequence>
<protein>
    <submittedName>
        <fullName evidence="4">Thioesterase</fullName>
    </submittedName>
</protein>
<accession>A0A0X8JJ15</accession>
<dbReference type="Pfam" id="PF01643">
    <property type="entry name" value="Acyl-ACP_TE"/>
    <property type="match status" value="1"/>
</dbReference>